<gene>
    <name evidence="1" type="ORF">MRATA1EN22A_LOCUS7551</name>
</gene>
<dbReference type="EMBL" id="OX596102">
    <property type="protein sequence ID" value="CAM9794979.1"/>
    <property type="molecule type" value="Genomic_DNA"/>
</dbReference>
<evidence type="ECO:0000313" key="1">
    <source>
        <dbReference type="EMBL" id="CAM9794979.1"/>
    </source>
</evidence>
<organism evidence="1 2">
    <name type="scientific">Rangifer tarandus platyrhynchus</name>
    <name type="common">Svalbard reindeer</name>
    <dbReference type="NCBI Taxonomy" id="3082113"/>
    <lineage>
        <taxon>Eukaryota</taxon>
        <taxon>Metazoa</taxon>
        <taxon>Chordata</taxon>
        <taxon>Craniata</taxon>
        <taxon>Vertebrata</taxon>
        <taxon>Euteleostomi</taxon>
        <taxon>Mammalia</taxon>
        <taxon>Eutheria</taxon>
        <taxon>Laurasiatheria</taxon>
        <taxon>Artiodactyla</taxon>
        <taxon>Ruminantia</taxon>
        <taxon>Pecora</taxon>
        <taxon>Cervidae</taxon>
        <taxon>Odocoileinae</taxon>
        <taxon>Rangifer</taxon>
    </lineage>
</organism>
<protein>
    <submittedName>
        <fullName evidence="1">Uncharacterized protein</fullName>
    </submittedName>
</protein>
<accession>A0AC59YLL3</accession>
<sequence>MPRQAAAELWKNVKFLKQKISPEDPVRPQLQCSQFFSVEMPLQKTDSAAEPAPGARPPALCPLLCRPLPLLIRLRPLRLSDS</sequence>
<reference evidence="1" key="1">
    <citation type="submission" date="2023-05" db="EMBL/GenBank/DDBJ databases">
        <authorList>
            <consortium name="ELIXIR-Norway"/>
        </authorList>
    </citation>
    <scope>NUCLEOTIDE SEQUENCE</scope>
</reference>
<evidence type="ECO:0000313" key="2">
    <source>
        <dbReference type="Proteomes" id="UP001162501"/>
    </source>
</evidence>
<reference evidence="1" key="2">
    <citation type="submission" date="2025-03" db="EMBL/GenBank/DDBJ databases">
        <authorList>
            <consortium name="ELIXIR-Norway"/>
            <consortium name="Elixir Norway"/>
        </authorList>
    </citation>
    <scope>NUCLEOTIDE SEQUENCE</scope>
</reference>
<dbReference type="Proteomes" id="UP001162501">
    <property type="component" value="Chromosome 18"/>
</dbReference>
<proteinExistence type="predicted"/>
<name>A0AC59YLL3_RANTA</name>